<evidence type="ECO:0008006" key="3">
    <source>
        <dbReference type="Google" id="ProtNLM"/>
    </source>
</evidence>
<dbReference type="Proteomes" id="UP000245998">
    <property type="component" value="Unassembled WGS sequence"/>
</dbReference>
<evidence type="ECO:0000313" key="2">
    <source>
        <dbReference type="Proteomes" id="UP000245998"/>
    </source>
</evidence>
<comment type="caution">
    <text evidence="1">The sequence shown here is derived from an EMBL/GenBank/DDBJ whole genome shotgun (WGS) entry which is preliminary data.</text>
</comment>
<dbReference type="RefSeq" id="WP_116555511.1">
    <property type="nucleotide sequence ID" value="NZ_QCZG01000032.1"/>
</dbReference>
<dbReference type="AlphaFoldDB" id="A0A2U1JW61"/>
<dbReference type="OrthoDB" id="2905328at2"/>
<gene>
    <name evidence="1" type="ORF">DCC39_13950</name>
</gene>
<organism evidence="1 2">
    <name type="scientific">Pueribacillus theae</name>
    <dbReference type="NCBI Taxonomy" id="2171751"/>
    <lineage>
        <taxon>Bacteria</taxon>
        <taxon>Bacillati</taxon>
        <taxon>Bacillota</taxon>
        <taxon>Bacilli</taxon>
        <taxon>Bacillales</taxon>
        <taxon>Bacillaceae</taxon>
        <taxon>Pueribacillus</taxon>
    </lineage>
</organism>
<keyword evidence="2" id="KW-1185">Reference proteome</keyword>
<proteinExistence type="predicted"/>
<dbReference type="CDD" id="cd00298">
    <property type="entry name" value="ACD_sHsps_p23-like"/>
    <property type="match status" value="1"/>
</dbReference>
<name>A0A2U1JW61_9BACI</name>
<dbReference type="SUPFAM" id="SSF49764">
    <property type="entry name" value="HSP20-like chaperones"/>
    <property type="match status" value="1"/>
</dbReference>
<protein>
    <recommendedName>
        <fullName evidence="3">Spore coat protein</fullName>
    </recommendedName>
</protein>
<accession>A0A2U1JW61</accession>
<reference evidence="1 2" key="1">
    <citation type="submission" date="2018-04" db="EMBL/GenBank/DDBJ databases">
        <title>Camelliibacillus theae gen. nov., sp. nov., isolated from Pu'er tea.</title>
        <authorList>
            <person name="Niu L."/>
        </authorList>
    </citation>
    <scope>NUCLEOTIDE SEQUENCE [LARGE SCALE GENOMIC DNA]</scope>
    <source>
        <strain evidence="1 2">T8</strain>
    </source>
</reference>
<dbReference type="EMBL" id="QCZG01000032">
    <property type="protein sequence ID" value="PWA09063.1"/>
    <property type="molecule type" value="Genomic_DNA"/>
</dbReference>
<sequence length="156" mass="18807">MSWKNFYPFDNMDEFKKITQNMEGFSSIDEYIKHIFSQTMPPSMFPDLFEEKEKKNPNKQKKEEIEKKKLEYQIFDLHDFVIVRIPINRKINVSELKIYHTSSLLTVKGIPNKKDKHEIPLPALVKHKKTRTKFKNRILEITMPKVQDNRYTEINF</sequence>
<evidence type="ECO:0000313" key="1">
    <source>
        <dbReference type="EMBL" id="PWA09063.1"/>
    </source>
</evidence>
<dbReference type="InterPro" id="IPR008978">
    <property type="entry name" value="HSP20-like_chaperone"/>
</dbReference>